<protein>
    <recommendedName>
        <fullName evidence="3">DUF982 domain-containing protein</fullName>
    </recommendedName>
</protein>
<gene>
    <name evidence="1" type="ORF">GGE60_001051</name>
</gene>
<dbReference type="Proteomes" id="UP000543836">
    <property type="component" value="Unassembled WGS sequence"/>
</dbReference>
<dbReference type="OrthoDB" id="8420443at2"/>
<reference evidence="1 2" key="1">
    <citation type="submission" date="2020-08" db="EMBL/GenBank/DDBJ databases">
        <title>Genomic Encyclopedia of Type Strains, Phase IV (KMG-V): Genome sequencing to study the core and pangenomes of soil and plant-associated prokaryotes.</title>
        <authorList>
            <person name="Whitman W."/>
        </authorList>
    </citation>
    <scope>NUCLEOTIDE SEQUENCE [LARGE SCALE GENOMIC DNA]</scope>
    <source>
        <strain evidence="1 2">SEMIA 492</strain>
    </source>
</reference>
<proteinExistence type="predicted"/>
<dbReference type="EMBL" id="JACIIG010000002">
    <property type="protein sequence ID" value="MBB4566950.1"/>
    <property type="molecule type" value="Genomic_DNA"/>
</dbReference>
<dbReference type="AlphaFoldDB" id="A0A7W6ZRL5"/>
<sequence>MLNNNVPWIRPVTIRLQSGLERSFSGAYDALDFLENEWPVRHGERYERAVKTCRGALNGVIPSMIAREAFVAACLESDMPAVISSRKAIPQPASGFSRAVRYNRI</sequence>
<dbReference type="Pfam" id="PF06169">
    <property type="entry name" value="DUF982"/>
    <property type="match status" value="1"/>
</dbReference>
<dbReference type="InterPro" id="IPR010385">
    <property type="entry name" value="DUF982"/>
</dbReference>
<organism evidence="1 2">
    <name type="scientific">Rhizobium leucaenae</name>
    <dbReference type="NCBI Taxonomy" id="29450"/>
    <lineage>
        <taxon>Bacteria</taxon>
        <taxon>Pseudomonadati</taxon>
        <taxon>Pseudomonadota</taxon>
        <taxon>Alphaproteobacteria</taxon>
        <taxon>Hyphomicrobiales</taxon>
        <taxon>Rhizobiaceae</taxon>
        <taxon>Rhizobium/Agrobacterium group</taxon>
        <taxon>Rhizobium</taxon>
    </lineage>
</organism>
<dbReference type="Gene3D" id="6.10.250.730">
    <property type="match status" value="1"/>
</dbReference>
<accession>A0A7W6ZRL5</accession>
<dbReference type="GeneID" id="32530848"/>
<evidence type="ECO:0000313" key="1">
    <source>
        <dbReference type="EMBL" id="MBB4566950.1"/>
    </source>
</evidence>
<evidence type="ECO:0000313" key="2">
    <source>
        <dbReference type="Proteomes" id="UP000543836"/>
    </source>
</evidence>
<comment type="caution">
    <text evidence="1">The sequence shown here is derived from an EMBL/GenBank/DDBJ whole genome shotgun (WGS) entry which is preliminary data.</text>
</comment>
<keyword evidence="2" id="KW-1185">Reference proteome</keyword>
<dbReference type="RefSeq" id="WP_028750279.1">
    <property type="nucleotide sequence ID" value="NZ_JACIIG010000002.1"/>
</dbReference>
<name>A0A7W6ZRL5_9HYPH</name>
<evidence type="ECO:0008006" key="3">
    <source>
        <dbReference type="Google" id="ProtNLM"/>
    </source>
</evidence>